<protein>
    <submittedName>
        <fullName evidence="3">Uncharacterized protein</fullName>
    </submittedName>
</protein>
<dbReference type="AlphaFoldDB" id="A0A820D747"/>
<dbReference type="Proteomes" id="UP000663844">
    <property type="component" value="Unassembled WGS sequence"/>
</dbReference>
<dbReference type="EMBL" id="CAJOAZ010010932">
    <property type="protein sequence ID" value="CAF4228942.1"/>
    <property type="molecule type" value="Genomic_DNA"/>
</dbReference>
<dbReference type="EMBL" id="CAJOAZ010011014">
    <property type="protein sequence ID" value="CAF4230281.1"/>
    <property type="molecule type" value="Genomic_DNA"/>
</dbReference>
<name>A0A820D747_9BILA</name>
<evidence type="ECO:0000313" key="4">
    <source>
        <dbReference type="EMBL" id="CAF4230281.1"/>
    </source>
</evidence>
<dbReference type="EMBL" id="CAJOAY010010586">
    <property type="protein sequence ID" value="CAF4223807.1"/>
    <property type="molecule type" value="Genomic_DNA"/>
</dbReference>
<reference evidence="3" key="1">
    <citation type="submission" date="2021-02" db="EMBL/GenBank/DDBJ databases">
        <authorList>
            <person name="Nowell W R."/>
        </authorList>
    </citation>
    <scope>NUCLEOTIDE SEQUENCE</scope>
</reference>
<comment type="caution">
    <text evidence="3">The sequence shown here is derived from an EMBL/GenBank/DDBJ whole genome shotgun (WGS) entry which is preliminary data.</text>
</comment>
<evidence type="ECO:0000313" key="5">
    <source>
        <dbReference type="Proteomes" id="UP000663844"/>
    </source>
</evidence>
<evidence type="ECO:0000256" key="1">
    <source>
        <dbReference type="SAM" id="MobiDB-lite"/>
    </source>
</evidence>
<feature type="region of interest" description="Disordered" evidence="1">
    <location>
        <begin position="1"/>
        <end position="26"/>
    </location>
</feature>
<sequence length="61" mass="6800">SSTTTNRMISLSSEYSNGIDKEPMTSTSIMSNMSLDDQESHTIQSPTKHVYEELGDNNLFV</sequence>
<evidence type="ECO:0000313" key="2">
    <source>
        <dbReference type="EMBL" id="CAF4223807.1"/>
    </source>
</evidence>
<evidence type="ECO:0000313" key="3">
    <source>
        <dbReference type="EMBL" id="CAF4228942.1"/>
    </source>
</evidence>
<feature type="non-terminal residue" evidence="3">
    <location>
        <position position="1"/>
    </location>
</feature>
<proteinExistence type="predicted"/>
<dbReference type="Proteomes" id="UP000663881">
    <property type="component" value="Unassembled WGS sequence"/>
</dbReference>
<organism evidence="3 5">
    <name type="scientific">Adineta steineri</name>
    <dbReference type="NCBI Taxonomy" id="433720"/>
    <lineage>
        <taxon>Eukaryota</taxon>
        <taxon>Metazoa</taxon>
        <taxon>Spiralia</taxon>
        <taxon>Gnathifera</taxon>
        <taxon>Rotifera</taxon>
        <taxon>Eurotatoria</taxon>
        <taxon>Bdelloidea</taxon>
        <taxon>Adinetida</taxon>
        <taxon>Adinetidae</taxon>
        <taxon>Adineta</taxon>
    </lineage>
</organism>
<feature type="compositionally biased region" description="Polar residues" evidence="1">
    <location>
        <begin position="1"/>
        <end position="16"/>
    </location>
</feature>
<accession>A0A820D747</accession>
<gene>
    <name evidence="2" type="ORF">OKA104_LOCUS42185</name>
    <name evidence="3" type="ORF">OXD698_LOCUS42287</name>
    <name evidence="4" type="ORF">OXD698_LOCUS42358</name>
</gene>